<evidence type="ECO:0000256" key="1">
    <source>
        <dbReference type="SAM" id="SignalP"/>
    </source>
</evidence>
<feature type="chain" id="PRO_5019035677" evidence="1">
    <location>
        <begin position="21"/>
        <end position="363"/>
    </location>
</feature>
<protein>
    <submittedName>
        <fullName evidence="4">DUF5115 domain-containing protein</fullName>
    </submittedName>
</protein>
<feature type="domain" description="Outer membrane protein SusF N-terminal" evidence="3">
    <location>
        <begin position="19"/>
        <end position="150"/>
    </location>
</feature>
<name>A0A432LK76_9BACT</name>
<gene>
    <name evidence="4" type="ORF">EHV08_05285</name>
</gene>
<dbReference type="Pfam" id="PF16411">
    <property type="entry name" value="SusF_SusE"/>
    <property type="match status" value="1"/>
</dbReference>
<evidence type="ECO:0000259" key="2">
    <source>
        <dbReference type="Pfam" id="PF16411"/>
    </source>
</evidence>
<dbReference type="EMBL" id="RYYU01000001">
    <property type="protein sequence ID" value="RUL59227.1"/>
    <property type="molecule type" value="Genomic_DNA"/>
</dbReference>
<dbReference type="RefSeq" id="WP_126678389.1">
    <property type="nucleotide sequence ID" value="NZ_RYYU01000001.1"/>
</dbReference>
<dbReference type="AlphaFoldDB" id="A0A432LK76"/>
<dbReference type="OrthoDB" id="975117at2"/>
<sequence>MKKISFLILSLAGLLFTACSEDFTDWANPQSNAQENAVVLPGIKASAVGDIDLNTAEDQVPVFTLSTEELPEGYTLANARIDFITTEINCDPVRMNASLDGKVSKEDLQNYAVKIFGQGIAQHKYSAHVFLNAVKDGQALLIDAGMVEFNMISAPTRTVLYLFGDFSGWSADKAKEGAMFQIDTNVFAYYGKFDGNVKAWDENGLGNWDLCYNTTQDNNGSTEMSGPIEISNGGAIHSPEAGFWKMEMNLNTMQYTWTKLDNQTPTEYGSIGIIGDFNTWAGDLVMTQVTPHNWFVKTTISVTGGLKFRADGQWDINWGADFTISDANYSGQGLAGGGNINVPAGNYCIYFNDITGMFAIVSE</sequence>
<keyword evidence="5" id="KW-1185">Reference proteome</keyword>
<organism evidence="4 5">
    <name type="scientific">Prevotella koreensis</name>
    <dbReference type="NCBI Taxonomy" id="2490854"/>
    <lineage>
        <taxon>Bacteria</taxon>
        <taxon>Pseudomonadati</taxon>
        <taxon>Bacteroidota</taxon>
        <taxon>Bacteroidia</taxon>
        <taxon>Bacteroidales</taxon>
        <taxon>Prevotellaceae</taxon>
        <taxon>Prevotella</taxon>
    </lineage>
</organism>
<dbReference type="Proteomes" id="UP000278983">
    <property type="component" value="Unassembled WGS sequence"/>
</dbReference>
<dbReference type="InterPro" id="IPR033408">
    <property type="entry name" value="SusF_N"/>
</dbReference>
<evidence type="ECO:0000259" key="3">
    <source>
        <dbReference type="Pfam" id="PF17142"/>
    </source>
</evidence>
<evidence type="ECO:0000313" key="5">
    <source>
        <dbReference type="Proteomes" id="UP000278983"/>
    </source>
</evidence>
<feature type="signal peptide" evidence="1">
    <location>
        <begin position="1"/>
        <end position="20"/>
    </location>
</feature>
<dbReference type="Pfam" id="PF17142">
    <property type="entry name" value="SusF_N"/>
    <property type="match status" value="1"/>
</dbReference>
<accession>A0A432LK76</accession>
<dbReference type="PROSITE" id="PS51257">
    <property type="entry name" value="PROKAR_LIPOPROTEIN"/>
    <property type="match status" value="1"/>
</dbReference>
<proteinExistence type="predicted"/>
<keyword evidence="1" id="KW-0732">Signal</keyword>
<reference evidence="4 5" key="1">
    <citation type="submission" date="2018-12" db="EMBL/GenBank/DDBJ databases">
        <title>Genome sequencing of Prevotella sp. KCOM 3155 (= JS262).</title>
        <authorList>
            <person name="Kook J.-K."/>
            <person name="Park S.-N."/>
            <person name="Lim Y.K."/>
        </authorList>
    </citation>
    <scope>NUCLEOTIDE SEQUENCE [LARGE SCALE GENOMIC DNA]</scope>
    <source>
        <strain evidence="4 5">KCOM 3155</strain>
    </source>
</reference>
<comment type="caution">
    <text evidence="4">The sequence shown here is derived from an EMBL/GenBank/DDBJ whole genome shotgun (WGS) entry which is preliminary data.</text>
</comment>
<dbReference type="Gene3D" id="2.60.40.3620">
    <property type="match status" value="2"/>
</dbReference>
<evidence type="ECO:0000313" key="4">
    <source>
        <dbReference type="EMBL" id="RUL59227.1"/>
    </source>
</evidence>
<feature type="domain" description="Outer membrane protein SusF/SusE-like C-terminal" evidence="2">
    <location>
        <begin position="273"/>
        <end position="352"/>
    </location>
</feature>
<dbReference type="InterPro" id="IPR032187">
    <property type="entry name" value="SusF/SusE-like_C"/>
</dbReference>